<dbReference type="GO" id="GO:0004413">
    <property type="term" value="F:homoserine kinase activity"/>
    <property type="evidence" value="ECO:0007669"/>
    <property type="project" value="UniProtKB-EC"/>
</dbReference>
<keyword evidence="6 13" id="KW-0808">Transferase</keyword>
<dbReference type="PANTHER" id="PTHR20861:SF1">
    <property type="entry name" value="HOMOSERINE KINASE"/>
    <property type="match status" value="1"/>
</dbReference>
<evidence type="ECO:0000256" key="1">
    <source>
        <dbReference type="ARBA" id="ARBA00005015"/>
    </source>
</evidence>
<comment type="catalytic activity">
    <reaction evidence="11 13">
        <text>L-homoserine + ATP = O-phospho-L-homoserine + ADP + H(+)</text>
        <dbReference type="Rhea" id="RHEA:13985"/>
        <dbReference type="ChEBI" id="CHEBI:15378"/>
        <dbReference type="ChEBI" id="CHEBI:30616"/>
        <dbReference type="ChEBI" id="CHEBI:57476"/>
        <dbReference type="ChEBI" id="CHEBI:57590"/>
        <dbReference type="ChEBI" id="CHEBI:456216"/>
        <dbReference type="EC" id="2.7.1.39"/>
    </reaction>
</comment>
<keyword evidence="13" id="KW-0963">Cytoplasm</keyword>
<keyword evidence="8 13" id="KW-0547">Nucleotide-binding</keyword>
<comment type="function">
    <text evidence="12 13">Catalyzes the ATP-dependent phosphorylation of L-homoserine to L-homoserine phosphate.</text>
</comment>
<dbReference type="EC" id="2.7.1.39" evidence="3 13"/>
<dbReference type="InterPro" id="IPR020568">
    <property type="entry name" value="Ribosomal_Su5_D2-typ_SF"/>
</dbReference>
<dbReference type="Pfam" id="PF00288">
    <property type="entry name" value="GHMP_kinases_N"/>
    <property type="match status" value="1"/>
</dbReference>
<dbReference type="Proteomes" id="UP001290455">
    <property type="component" value="Unassembled WGS sequence"/>
</dbReference>
<feature type="domain" description="GHMP kinase C-terminal" evidence="15">
    <location>
        <begin position="204"/>
        <end position="277"/>
    </location>
</feature>
<evidence type="ECO:0000313" key="16">
    <source>
        <dbReference type="EMBL" id="MDZ5472118.1"/>
    </source>
</evidence>
<dbReference type="InterPro" id="IPR014721">
    <property type="entry name" value="Ribsml_uS5_D2-typ_fold_subgr"/>
</dbReference>
<dbReference type="Gene3D" id="3.30.230.10">
    <property type="match status" value="1"/>
</dbReference>
<evidence type="ECO:0000256" key="3">
    <source>
        <dbReference type="ARBA" id="ARBA00012078"/>
    </source>
</evidence>
<evidence type="ECO:0000256" key="9">
    <source>
        <dbReference type="ARBA" id="ARBA00022777"/>
    </source>
</evidence>
<evidence type="ECO:0000256" key="8">
    <source>
        <dbReference type="ARBA" id="ARBA00022741"/>
    </source>
</evidence>
<keyword evidence="7 13" id="KW-0791">Threonine biosynthesis</keyword>
<dbReference type="NCBIfam" id="TIGR00191">
    <property type="entry name" value="thrB"/>
    <property type="match status" value="1"/>
</dbReference>
<dbReference type="InterPro" id="IPR006204">
    <property type="entry name" value="GHMP_kinase_N_dom"/>
</dbReference>
<feature type="domain" description="GHMP kinase N-terminal" evidence="14">
    <location>
        <begin position="61"/>
        <end position="143"/>
    </location>
</feature>
<dbReference type="PRINTS" id="PR00958">
    <property type="entry name" value="HOMSERKINASE"/>
</dbReference>
<dbReference type="InterPro" id="IPR000870">
    <property type="entry name" value="Homoserine_kinase"/>
</dbReference>
<dbReference type="PIRSF" id="PIRSF000676">
    <property type="entry name" value="Homoser_kin"/>
    <property type="match status" value="1"/>
</dbReference>
<dbReference type="SUPFAM" id="SSF55060">
    <property type="entry name" value="GHMP Kinase, C-terminal domain"/>
    <property type="match status" value="1"/>
</dbReference>
<evidence type="ECO:0000256" key="11">
    <source>
        <dbReference type="ARBA" id="ARBA00049375"/>
    </source>
</evidence>
<evidence type="ECO:0000256" key="7">
    <source>
        <dbReference type="ARBA" id="ARBA00022697"/>
    </source>
</evidence>
<evidence type="ECO:0000259" key="14">
    <source>
        <dbReference type="Pfam" id="PF00288"/>
    </source>
</evidence>
<feature type="binding site" evidence="13">
    <location>
        <begin position="90"/>
        <end position="100"/>
    </location>
    <ligand>
        <name>ATP</name>
        <dbReference type="ChEBI" id="CHEBI:30616"/>
    </ligand>
</feature>
<comment type="caution">
    <text evidence="16">The sequence shown here is derived from an EMBL/GenBank/DDBJ whole genome shotgun (WGS) entry which is preliminary data.</text>
</comment>
<organism evidence="16 17">
    <name type="scientific">Robertmurraya mangrovi</name>
    <dbReference type="NCBI Taxonomy" id="3098077"/>
    <lineage>
        <taxon>Bacteria</taxon>
        <taxon>Bacillati</taxon>
        <taxon>Bacillota</taxon>
        <taxon>Bacilli</taxon>
        <taxon>Bacillales</taxon>
        <taxon>Bacillaceae</taxon>
        <taxon>Robertmurraya</taxon>
    </lineage>
</organism>
<dbReference type="EMBL" id="JAXOFX010000005">
    <property type="protein sequence ID" value="MDZ5472118.1"/>
    <property type="molecule type" value="Genomic_DNA"/>
</dbReference>
<keyword evidence="5 13" id="KW-0028">Amino-acid biosynthesis</keyword>
<proteinExistence type="inferred from homology"/>
<dbReference type="RefSeq" id="WP_322446418.1">
    <property type="nucleotide sequence ID" value="NZ_JAXOFX010000005.1"/>
</dbReference>
<evidence type="ECO:0000256" key="6">
    <source>
        <dbReference type="ARBA" id="ARBA00022679"/>
    </source>
</evidence>
<sequence>MMEGEMFIIRVPGSTANLGPGFDSIGLALNQYLTLEVEKASHWKVEMLSEELKVFPSDKTNYIIQVALETAKKYGCNLPPCLIKMKSEIPLTRGLGSSAAAIIAGIELADFLGHLNLSREEKLSQAASMEGHPDNVGASLYGGLIIGKQDGEKVDVVSFQPITFDVVAVIPHEELETKDSRNVLPKQLPFSEAVKAGAISNVLVAALLTGDYKLAGKMMKEDLYHQPYRTLLVPHLQEVEELSLKEGAFGVALSGAGPTVVCFAEKGKGQSLKNKLQLLMPQMDVRNLAIDQAGSKVMISERCQKYHSN</sequence>
<dbReference type="InterPro" id="IPR036554">
    <property type="entry name" value="GHMP_kinase_C_sf"/>
</dbReference>
<comment type="subcellular location">
    <subcellularLocation>
        <location evidence="13">Cytoplasm</location>
    </subcellularLocation>
</comment>
<dbReference type="PANTHER" id="PTHR20861">
    <property type="entry name" value="HOMOSERINE/4-DIPHOSPHOCYTIDYL-2-C-METHYL-D-ERYTHRITOL KINASE"/>
    <property type="match status" value="1"/>
</dbReference>
<evidence type="ECO:0000256" key="2">
    <source>
        <dbReference type="ARBA" id="ARBA00007370"/>
    </source>
</evidence>
<evidence type="ECO:0000259" key="15">
    <source>
        <dbReference type="Pfam" id="PF08544"/>
    </source>
</evidence>
<keyword evidence="10 13" id="KW-0067">ATP-binding</keyword>
<gene>
    <name evidence="13 16" type="primary">thrB</name>
    <name evidence="16" type="ORF">SM124_10200</name>
</gene>
<evidence type="ECO:0000313" key="17">
    <source>
        <dbReference type="Proteomes" id="UP001290455"/>
    </source>
</evidence>
<comment type="similarity">
    <text evidence="2 13">Belongs to the GHMP kinase family. Homoserine kinase subfamily.</text>
</comment>
<comment type="pathway">
    <text evidence="1 13">Amino-acid biosynthesis; L-threonine biosynthesis; L-threonine from L-aspartate: step 4/5.</text>
</comment>
<dbReference type="HAMAP" id="MF_00384">
    <property type="entry name" value="Homoser_kinase"/>
    <property type="match status" value="1"/>
</dbReference>
<dbReference type="Gene3D" id="3.30.70.890">
    <property type="entry name" value="GHMP kinase, C-terminal domain"/>
    <property type="match status" value="1"/>
</dbReference>
<evidence type="ECO:0000256" key="10">
    <source>
        <dbReference type="ARBA" id="ARBA00022840"/>
    </source>
</evidence>
<dbReference type="Pfam" id="PF08544">
    <property type="entry name" value="GHMP_kinases_C"/>
    <property type="match status" value="1"/>
</dbReference>
<reference evidence="16 17" key="1">
    <citation type="submission" date="2023-11" db="EMBL/GenBank/DDBJ databases">
        <title>Bacillus jintuensis, isolated from a mudflat on the Beibu Gulf coast.</title>
        <authorList>
            <person name="Li M."/>
        </authorList>
    </citation>
    <scope>NUCLEOTIDE SEQUENCE [LARGE SCALE GENOMIC DNA]</scope>
    <source>
        <strain evidence="16 17">31A1R</strain>
    </source>
</reference>
<protein>
    <recommendedName>
        <fullName evidence="4 13">Homoserine kinase</fullName>
        <shortName evidence="13">HK</shortName>
        <shortName evidence="13">HSK</shortName>
        <ecNumber evidence="3 13">2.7.1.39</ecNumber>
    </recommendedName>
</protein>
<dbReference type="InterPro" id="IPR006203">
    <property type="entry name" value="GHMP_knse_ATP-bd_CS"/>
</dbReference>
<evidence type="ECO:0000256" key="4">
    <source>
        <dbReference type="ARBA" id="ARBA00017858"/>
    </source>
</evidence>
<dbReference type="PROSITE" id="PS00627">
    <property type="entry name" value="GHMP_KINASES_ATP"/>
    <property type="match status" value="1"/>
</dbReference>
<dbReference type="SUPFAM" id="SSF54211">
    <property type="entry name" value="Ribosomal protein S5 domain 2-like"/>
    <property type="match status" value="1"/>
</dbReference>
<dbReference type="InterPro" id="IPR013750">
    <property type="entry name" value="GHMP_kinase_C_dom"/>
</dbReference>
<evidence type="ECO:0000256" key="13">
    <source>
        <dbReference type="HAMAP-Rule" id="MF_00384"/>
    </source>
</evidence>
<keyword evidence="17" id="KW-1185">Reference proteome</keyword>
<keyword evidence="9 13" id="KW-0418">Kinase</keyword>
<evidence type="ECO:0000256" key="5">
    <source>
        <dbReference type="ARBA" id="ARBA00022605"/>
    </source>
</evidence>
<name>A0ABU5IY84_9BACI</name>
<accession>A0ABU5IY84</accession>
<evidence type="ECO:0000256" key="12">
    <source>
        <dbReference type="ARBA" id="ARBA00049954"/>
    </source>
</evidence>